<keyword evidence="5" id="KW-0067">ATP-binding</keyword>
<dbReference type="GO" id="GO:0004674">
    <property type="term" value="F:protein serine/threonine kinase activity"/>
    <property type="evidence" value="ECO:0007669"/>
    <property type="project" value="UniProtKB-KW"/>
</dbReference>
<accession>A0A067CR76</accession>
<dbReference type="PROSITE" id="PS50186">
    <property type="entry name" value="DEP"/>
    <property type="match status" value="1"/>
</dbReference>
<dbReference type="PANTHER" id="PTHR24351">
    <property type="entry name" value="RIBOSOMAL PROTEIN S6 KINASE"/>
    <property type="match status" value="1"/>
</dbReference>
<feature type="domain" description="Protein kinase" evidence="6">
    <location>
        <begin position="518"/>
        <end position="795"/>
    </location>
</feature>
<evidence type="ECO:0000256" key="3">
    <source>
        <dbReference type="ARBA" id="ARBA00022741"/>
    </source>
</evidence>
<dbReference type="AlphaFoldDB" id="A0A067CR76"/>
<proteinExistence type="predicted"/>
<dbReference type="SUPFAM" id="SSF46785">
    <property type="entry name" value="Winged helix' DNA-binding domain"/>
    <property type="match status" value="1"/>
</dbReference>
<dbReference type="FunFam" id="3.30.200.20:FF:000537">
    <property type="entry name" value="Non-specific serine/threonine protein kinase"/>
    <property type="match status" value="1"/>
</dbReference>
<dbReference type="PROSITE" id="PS51285">
    <property type="entry name" value="AGC_KINASE_CTER"/>
    <property type="match status" value="1"/>
</dbReference>
<dbReference type="InterPro" id="IPR000961">
    <property type="entry name" value="AGC-kinase_C"/>
</dbReference>
<evidence type="ECO:0000259" key="9">
    <source>
        <dbReference type="PROSITE" id="PS51285"/>
    </source>
</evidence>
<evidence type="ECO:0000259" key="8">
    <source>
        <dbReference type="PROSITE" id="PS50848"/>
    </source>
</evidence>
<dbReference type="Gene3D" id="1.10.510.10">
    <property type="entry name" value="Transferase(Phosphotransferase) domain 1"/>
    <property type="match status" value="1"/>
</dbReference>
<keyword evidence="3" id="KW-0547">Nucleotide-binding</keyword>
<keyword evidence="11" id="KW-1185">Reference proteome</keyword>
<evidence type="ECO:0000256" key="2">
    <source>
        <dbReference type="ARBA" id="ARBA00022679"/>
    </source>
</evidence>
<organism evidence="10 11">
    <name type="scientific">Saprolegnia parasitica (strain CBS 223.65)</name>
    <dbReference type="NCBI Taxonomy" id="695850"/>
    <lineage>
        <taxon>Eukaryota</taxon>
        <taxon>Sar</taxon>
        <taxon>Stramenopiles</taxon>
        <taxon>Oomycota</taxon>
        <taxon>Saprolegniomycetes</taxon>
        <taxon>Saprolegniales</taxon>
        <taxon>Saprolegniaceae</taxon>
        <taxon>Saprolegnia</taxon>
    </lineage>
</organism>
<dbReference type="CDD" id="cd05123">
    <property type="entry name" value="STKc_AGC"/>
    <property type="match status" value="1"/>
</dbReference>
<dbReference type="GO" id="GO:0035556">
    <property type="term" value="P:intracellular signal transduction"/>
    <property type="evidence" value="ECO:0007669"/>
    <property type="project" value="InterPro"/>
</dbReference>
<dbReference type="InterPro" id="IPR036390">
    <property type="entry name" value="WH_DNA-bd_sf"/>
</dbReference>
<dbReference type="EMBL" id="KK583197">
    <property type="protein sequence ID" value="KDO31730.1"/>
    <property type="molecule type" value="Genomic_DNA"/>
</dbReference>
<dbReference type="PROSITE" id="PS50848">
    <property type="entry name" value="START"/>
    <property type="match status" value="1"/>
</dbReference>
<sequence length="887" mass="99050">MNSTSDDYLREVAQALRRGVEIKNRRVNLRTYDLCFVGSEAVTWLVEHGYAPSREAAVELGRNLVCGGLMNHVADSEHFQDKTLFYRFFEDEVGGPREPPLSLARSFASGSQRAKSIEKAVRNHIGKLTGRPHSTVTEQPVRTLRLKKNGFCPIRSLLTVAPSTTFGFSDVCSFYFPPHTVHNSIALTVPIVEQMKEAFSTLDMRARENAVFGLRKQVLKAADSSDKNWMYIKNVTGHHGNDVRVFHRNAVGGFQTFLTVGAIHVPPATFAKHFLDHQERRKMEAFYEAGFTVEDLLMAHTHEMKLEKNIHQPFSSAVAPWVDDDRIQLSMSDDMGCVASHAMTAERFPANSSGASSEEHLIRGGAQRILYRTMTSVSRVVTQRDFVTFQDCFAMENGGHVVYEISVHHKDIPPSLPNYTRGEILCLAHIAEPIPGNPSACMLTVVTQVGFKGKMPAFVSQMIFDKLITRSFESEMCTKVLDCTDVVDGALKDIPYDFTNPSHADDDDDESRAGLVDFEVLAVLGRGGFGKVMQVRHRKTRKVHAMKILKKENLVHDIQIERTRTERSILAAVEHPFIVGLSYAFQTSKKLFMVMDFVQGGDMYAHLRKFGAMSEARARLYIAEIALAISHLHALDIVYRDLKPENILLDADGHIKITDFGLSHFLDPPEYDEERDEQTQHHCERTNSLCQVTHSFCGTESYMAPEMLLHLGHGKPIDWWCLGVVACEMMTGVHPFQAESQMRQLHNVVNADPVLPSTLSPEATSLIFGLLVKQPKYRLGAYGGKFESIKSHPFFAGLDWDKLAAKEYTMEYMPHIASDDDVSNFLDHYTKESVTDSCASTLEHSAPSIASDASQLSSWGASTDSSTAARFSGFSFVAATTCNEAGF</sequence>
<dbReference type="OrthoDB" id="446890at2759"/>
<feature type="domain" description="START" evidence="8">
    <location>
        <begin position="216"/>
        <end position="463"/>
    </location>
</feature>
<dbReference type="Gene3D" id="3.30.530.20">
    <property type="match status" value="1"/>
</dbReference>
<evidence type="ECO:0000313" key="11">
    <source>
        <dbReference type="Proteomes" id="UP000030745"/>
    </source>
</evidence>
<evidence type="ECO:0000259" key="7">
    <source>
        <dbReference type="PROSITE" id="PS50186"/>
    </source>
</evidence>
<dbReference type="Pfam" id="PF00069">
    <property type="entry name" value="Pkinase"/>
    <property type="match status" value="1"/>
</dbReference>
<feature type="domain" description="DEP" evidence="7">
    <location>
        <begin position="16"/>
        <end position="90"/>
    </location>
</feature>
<reference evidence="10 11" key="1">
    <citation type="journal article" date="2013" name="PLoS Genet.">
        <title>Distinctive expansion of potential virulence genes in the genome of the oomycete fish pathogen Saprolegnia parasitica.</title>
        <authorList>
            <person name="Jiang R.H."/>
            <person name="de Bruijn I."/>
            <person name="Haas B.J."/>
            <person name="Belmonte R."/>
            <person name="Lobach L."/>
            <person name="Christie J."/>
            <person name="van den Ackerveken G."/>
            <person name="Bottin A."/>
            <person name="Bulone V."/>
            <person name="Diaz-Moreno S.M."/>
            <person name="Dumas B."/>
            <person name="Fan L."/>
            <person name="Gaulin E."/>
            <person name="Govers F."/>
            <person name="Grenville-Briggs L.J."/>
            <person name="Horner N.R."/>
            <person name="Levin J.Z."/>
            <person name="Mammella M."/>
            <person name="Meijer H.J."/>
            <person name="Morris P."/>
            <person name="Nusbaum C."/>
            <person name="Oome S."/>
            <person name="Phillips A.J."/>
            <person name="van Rooyen D."/>
            <person name="Rzeszutek E."/>
            <person name="Saraiva M."/>
            <person name="Secombes C.J."/>
            <person name="Seidl M.F."/>
            <person name="Snel B."/>
            <person name="Stassen J.H."/>
            <person name="Sykes S."/>
            <person name="Tripathy S."/>
            <person name="van den Berg H."/>
            <person name="Vega-Arreguin J.C."/>
            <person name="Wawra S."/>
            <person name="Young S.K."/>
            <person name="Zeng Q."/>
            <person name="Dieguez-Uribeondo J."/>
            <person name="Russ C."/>
            <person name="Tyler B.M."/>
            <person name="van West P."/>
        </authorList>
    </citation>
    <scope>NUCLEOTIDE SEQUENCE [LARGE SCALE GENOMIC DNA]</scope>
    <source>
        <strain evidence="10 11">CBS 223.65</strain>
    </source>
</reference>
<dbReference type="VEuPathDB" id="FungiDB:SPRG_03647"/>
<dbReference type="FunFam" id="1.10.510.10:FF:000008">
    <property type="entry name" value="Non-specific serine/threonine protein kinase"/>
    <property type="match status" value="1"/>
</dbReference>
<dbReference type="InterPro" id="IPR023393">
    <property type="entry name" value="START-like_dom_sf"/>
</dbReference>
<dbReference type="SMART" id="SM00133">
    <property type="entry name" value="S_TK_X"/>
    <property type="match status" value="1"/>
</dbReference>
<dbReference type="Pfam" id="PF01852">
    <property type="entry name" value="START"/>
    <property type="match status" value="1"/>
</dbReference>
<dbReference type="Proteomes" id="UP000030745">
    <property type="component" value="Unassembled WGS sequence"/>
</dbReference>
<dbReference type="InterPro" id="IPR000719">
    <property type="entry name" value="Prot_kinase_dom"/>
</dbReference>
<keyword evidence="4 10" id="KW-0418">Kinase</keyword>
<dbReference type="CDD" id="cd04371">
    <property type="entry name" value="DEP"/>
    <property type="match status" value="1"/>
</dbReference>
<dbReference type="Gene3D" id="3.30.200.20">
    <property type="entry name" value="Phosphorylase Kinase, domain 1"/>
    <property type="match status" value="1"/>
</dbReference>
<evidence type="ECO:0000259" key="6">
    <source>
        <dbReference type="PROSITE" id="PS50011"/>
    </source>
</evidence>
<dbReference type="PROSITE" id="PS50011">
    <property type="entry name" value="PROTEIN_KINASE_DOM"/>
    <property type="match status" value="1"/>
</dbReference>
<keyword evidence="2" id="KW-0808">Transferase</keyword>
<dbReference type="GO" id="GO:0008289">
    <property type="term" value="F:lipid binding"/>
    <property type="evidence" value="ECO:0007669"/>
    <property type="project" value="InterPro"/>
</dbReference>
<dbReference type="Pfam" id="PF00610">
    <property type="entry name" value="DEP"/>
    <property type="match status" value="1"/>
</dbReference>
<evidence type="ECO:0000256" key="4">
    <source>
        <dbReference type="ARBA" id="ARBA00022777"/>
    </source>
</evidence>
<dbReference type="InterPro" id="IPR036388">
    <property type="entry name" value="WH-like_DNA-bd_sf"/>
</dbReference>
<name>A0A067CR76_SAPPC</name>
<dbReference type="Gene3D" id="1.10.10.10">
    <property type="entry name" value="Winged helix-like DNA-binding domain superfamily/Winged helix DNA-binding domain"/>
    <property type="match status" value="1"/>
</dbReference>
<dbReference type="STRING" id="695850.A0A067CR76"/>
<dbReference type="RefSeq" id="XP_012197612.1">
    <property type="nucleotide sequence ID" value="XM_012342222.1"/>
</dbReference>
<dbReference type="SMART" id="SM00220">
    <property type="entry name" value="S_TKc"/>
    <property type="match status" value="1"/>
</dbReference>
<evidence type="ECO:0000313" key="10">
    <source>
        <dbReference type="EMBL" id="KDO31730.1"/>
    </source>
</evidence>
<dbReference type="InterPro" id="IPR008271">
    <property type="entry name" value="Ser/Thr_kinase_AS"/>
</dbReference>
<keyword evidence="1" id="KW-0723">Serine/threonine-protein kinase</keyword>
<dbReference type="SMART" id="SM00049">
    <property type="entry name" value="DEP"/>
    <property type="match status" value="1"/>
</dbReference>
<dbReference type="GO" id="GO:0005524">
    <property type="term" value="F:ATP binding"/>
    <property type="evidence" value="ECO:0007669"/>
    <property type="project" value="UniProtKB-KW"/>
</dbReference>
<dbReference type="InterPro" id="IPR011009">
    <property type="entry name" value="Kinase-like_dom_sf"/>
</dbReference>
<evidence type="ECO:0000256" key="5">
    <source>
        <dbReference type="ARBA" id="ARBA00022840"/>
    </source>
</evidence>
<protein>
    <submittedName>
        <fullName evidence="10">AGC protein kinase</fullName>
    </submittedName>
</protein>
<dbReference type="InterPro" id="IPR002913">
    <property type="entry name" value="START_lipid-bd_dom"/>
</dbReference>
<dbReference type="GeneID" id="24126136"/>
<dbReference type="SUPFAM" id="SSF56112">
    <property type="entry name" value="Protein kinase-like (PK-like)"/>
    <property type="match status" value="1"/>
</dbReference>
<evidence type="ECO:0000256" key="1">
    <source>
        <dbReference type="ARBA" id="ARBA00022527"/>
    </source>
</evidence>
<dbReference type="PROSITE" id="PS00108">
    <property type="entry name" value="PROTEIN_KINASE_ST"/>
    <property type="match status" value="1"/>
</dbReference>
<feature type="domain" description="AGC-kinase C-terminal" evidence="9">
    <location>
        <begin position="796"/>
        <end position="886"/>
    </location>
</feature>
<gene>
    <name evidence="10" type="ORF">SPRG_03647</name>
</gene>
<dbReference type="SUPFAM" id="SSF55961">
    <property type="entry name" value="Bet v1-like"/>
    <property type="match status" value="1"/>
</dbReference>
<dbReference type="InterPro" id="IPR000591">
    <property type="entry name" value="DEP_dom"/>
</dbReference>
<dbReference type="InterPro" id="IPR045270">
    <property type="entry name" value="STKc_AGC"/>
</dbReference>
<dbReference type="KEGG" id="spar:SPRG_03647"/>